<organism evidence="6 7">
    <name type="scientific">Streptomyces niveus</name>
    <name type="common">Streptomyces spheroides</name>
    <dbReference type="NCBI Taxonomy" id="193462"/>
    <lineage>
        <taxon>Bacteria</taxon>
        <taxon>Bacillati</taxon>
        <taxon>Actinomycetota</taxon>
        <taxon>Actinomycetes</taxon>
        <taxon>Kitasatosporales</taxon>
        <taxon>Streptomycetaceae</taxon>
        <taxon>Streptomyces</taxon>
    </lineage>
</organism>
<sequence>MLITSLPRPKPAWEFMDLTAAPVNGPVAFGDDLRPQSLLSAYRQGLFPFPADSIEHQFLNEMSYEPEVAAGRVKLLADSKEPYAVAWCSPDPRPLILVDQARVQRSLRRHLRSKTSWTTTVDVCFERVASQCREGRSERWLTDELLASLCRLHECGYAHSVEVWDDGELIGGTFGMRIGAVFSADSQFTLRSGAGKVAVAELTRRFAEVGGVAIDVQHDGDHARLLGARPVPRSRYLELLRTPHKGSALPTGPQPARRLAD</sequence>
<keyword evidence="7" id="KW-1185">Reference proteome</keyword>
<protein>
    <recommendedName>
        <fullName evidence="4">Leucyl/phenylalanyl-tRNA--protein transferase</fullName>
        <ecNumber evidence="4">2.3.2.6</ecNumber>
    </recommendedName>
    <alternativeName>
        <fullName evidence="4">L/F-transferase</fullName>
    </alternativeName>
    <alternativeName>
        <fullName evidence="4">Leucyltransferase</fullName>
    </alternativeName>
    <alternativeName>
        <fullName evidence="4">Phenyalanyltransferase</fullName>
    </alternativeName>
</protein>
<dbReference type="SUPFAM" id="SSF55729">
    <property type="entry name" value="Acyl-CoA N-acyltransferases (Nat)"/>
    <property type="match status" value="1"/>
</dbReference>
<evidence type="ECO:0000256" key="5">
    <source>
        <dbReference type="SAM" id="MobiDB-lite"/>
    </source>
</evidence>
<proteinExistence type="inferred from homology"/>
<dbReference type="EC" id="2.3.2.6" evidence="4"/>
<comment type="catalytic activity">
    <reaction evidence="4">
        <text>N-terminal L-arginyl-[protein] + L-leucyl-tRNA(Leu) = N-terminal L-leucyl-L-arginyl-[protein] + tRNA(Leu) + H(+)</text>
        <dbReference type="Rhea" id="RHEA:50416"/>
        <dbReference type="Rhea" id="RHEA-COMP:9613"/>
        <dbReference type="Rhea" id="RHEA-COMP:9622"/>
        <dbReference type="Rhea" id="RHEA-COMP:12672"/>
        <dbReference type="Rhea" id="RHEA-COMP:12673"/>
        <dbReference type="ChEBI" id="CHEBI:15378"/>
        <dbReference type="ChEBI" id="CHEBI:64719"/>
        <dbReference type="ChEBI" id="CHEBI:78442"/>
        <dbReference type="ChEBI" id="CHEBI:78494"/>
        <dbReference type="ChEBI" id="CHEBI:133044"/>
        <dbReference type="EC" id="2.3.2.6"/>
    </reaction>
</comment>
<reference evidence="6 7" key="1">
    <citation type="submission" date="2016-11" db="EMBL/GenBank/DDBJ databases">
        <title>Complete genome sequence of Streptomyces niveus SCSIO 3406.</title>
        <authorList>
            <person name="Zhu Q."/>
            <person name="Cheng W."/>
            <person name="Song Y."/>
            <person name="Li Q."/>
            <person name="Ju J."/>
        </authorList>
    </citation>
    <scope>NUCLEOTIDE SEQUENCE [LARGE SCALE GENOMIC DNA]</scope>
    <source>
        <strain evidence="6 7">SCSIO 3406</strain>
    </source>
</reference>
<keyword evidence="2 4" id="KW-0808">Transferase</keyword>
<evidence type="ECO:0000256" key="2">
    <source>
        <dbReference type="ARBA" id="ARBA00022679"/>
    </source>
</evidence>
<dbReference type="GO" id="GO:0030163">
    <property type="term" value="P:protein catabolic process"/>
    <property type="evidence" value="ECO:0007669"/>
    <property type="project" value="UniProtKB-UniRule"/>
</dbReference>
<keyword evidence="3 4" id="KW-0012">Acyltransferase</keyword>
<dbReference type="PANTHER" id="PTHR30098:SF2">
    <property type="entry name" value="LEUCYL_PHENYLALANYL-TRNA--PROTEIN TRANSFERASE"/>
    <property type="match status" value="1"/>
</dbReference>
<evidence type="ECO:0000313" key="6">
    <source>
        <dbReference type="EMBL" id="AQU64934.1"/>
    </source>
</evidence>
<comment type="catalytic activity">
    <reaction evidence="4">
        <text>L-phenylalanyl-tRNA(Phe) + an N-terminal L-alpha-aminoacyl-[protein] = an N-terminal L-phenylalanyl-L-alpha-aminoacyl-[protein] + tRNA(Phe)</text>
        <dbReference type="Rhea" id="RHEA:43632"/>
        <dbReference type="Rhea" id="RHEA-COMP:9668"/>
        <dbReference type="Rhea" id="RHEA-COMP:9699"/>
        <dbReference type="Rhea" id="RHEA-COMP:10636"/>
        <dbReference type="Rhea" id="RHEA-COMP:10637"/>
        <dbReference type="ChEBI" id="CHEBI:78442"/>
        <dbReference type="ChEBI" id="CHEBI:78531"/>
        <dbReference type="ChEBI" id="CHEBI:78597"/>
        <dbReference type="ChEBI" id="CHEBI:83561"/>
        <dbReference type="EC" id="2.3.2.6"/>
    </reaction>
</comment>
<dbReference type="OrthoDB" id="9790282at2"/>
<dbReference type="Proteomes" id="UP000189677">
    <property type="component" value="Chromosome"/>
</dbReference>
<comment type="function">
    <text evidence="4">Functions in the N-end rule pathway of protein degradation where it conjugates Leu, Phe and, less efficiently, Met from aminoacyl-tRNAs to the N-termini of proteins containing an N-terminal arginine or lysine.</text>
</comment>
<dbReference type="GO" id="GO:0008914">
    <property type="term" value="F:leucyl-tRNA--protein transferase activity"/>
    <property type="evidence" value="ECO:0007669"/>
    <property type="project" value="UniProtKB-UniRule"/>
</dbReference>
<dbReference type="Gene3D" id="3.30.70.3550">
    <property type="entry name" value="Leucyl/phenylalanyl-tRNA-protein transferase, N-terminal domain"/>
    <property type="match status" value="1"/>
</dbReference>
<evidence type="ECO:0000313" key="7">
    <source>
        <dbReference type="Proteomes" id="UP000189677"/>
    </source>
</evidence>
<evidence type="ECO:0000256" key="3">
    <source>
        <dbReference type="ARBA" id="ARBA00023315"/>
    </source>
</evidence>
<dbReference type="HAMAP" id="MF_00688">
    <property type="entry name" value="Leu_Phe_trans"/>
    <property type="match status" value="1"/>
</dbReference>
<dbReference type="GO" id="GO:0005737">
    <property type="term" value="C:cytoplasm"/>
    <property type="evidence" value="ECO:0007669"/>
    <property type="project" value="UniProtKB-SubCell"/>
</dbReference>
<comment type="similarity">
    <text evidence="4">Belongs to the L/F-transferase family.</text>
</comment>
<evidence type="ECO:0000256" key="1">
    <source>
        <dbReference type="ARBA" id="ARBA00022490"/>
    </source>
</evidence>
<accession>A0A1U9QKY1</accession>
<dbReference type="AlphaFoldDB" id="A0A1U9QKY1"/>
<dbReference type="Gene3D" id="3.40.630.70">
    <property type="entry name" value="Leucyl/phenylalanyl-tRNA-protein transferase, C-terminal domain"/>
    <property type="match status" value="1"/>
</dbReference>
<dbReference type="InterPro" id="IPR042203">
    <property type="entry name" value="Leu/Phe-tRNA_Trfase_C"/>
</dbReference>
<name>A0A1U9QKY1_STRNV</name>
<dbReference type="PANTHER" id="PTHR30098">
    <property type="entry name" value="LEUCYL/PHENYLALANYL-TRNA--PROTEIN TRANSFERASE"/>
    <property type="match status" value="1"/>
</dbReference>
<dbReference type="RefSeq" id="WP_078073409.1">
    <property type="nucleotide sequence ID" value="NZ_CP018047.1"/>
</dbReference>
<dbReference type="EMBL" id="CP018047">
    <property type="protein sequence ID" value="AQU64934.1"/>
    <property type="molecule type" value="Genomic_DNA"/>
</dbReference>
<comment type="catalytic activity">
    <reaction evidence="4">
        <text>N-terminal L-lysyl-[protein] + L-leucyl-tRNA(Leu) = N-terminal L-leucyl-L-lysyl-[protein] + tRNA(Leu) + H(+)</text>
        <dbReference type="Rhea" id="RHEA:12340"/>
        <dbReference type="Rhea" id="RHEA-COMP:9613"/>
        <dbReference type="Rhea" id="RHEA-COMP:9622"/>
        <dbReference type="Rhea" id="RHEA-COMP:12670"/>
        <dbReference type="Rhea" id="RHEA-COMP:12671"/>
        <dbReference type="ChEBI" id="CHEBI:15378"/>
        <dbReference type="ChEBI" id="CHEBI:65249"/>
        <dbReference type="ChEBI" id="CHEBI:78442"/>
        <dbReference type="ChEBI" id="CHEBI:78494"/>
        <dbReference type="ChEBI" id="CHEBI:133043"/>
        <dbReference type="EC" id="2.3.2.6"/>
    </reaction>
</comment>
<dbReference type="InterPro" id="IPR004616">
    <property type="entry name" value="Leu/Phe-tRNA_Trfase"/>
</dbReference>
<dbReference type="Pfam" id="PF03588">
    <property type="entry name" value="Leu_Phe_trans"/>
    <property type="match status" value="1"/>
</dbReference>
<dbReference type="InterPro" id="IPR042221">
    <property type="entry name" value="Leu/Phe-tRNA_Trfase_N"/>
</dbReference>
<dbReference type="InterPro" id="IPR016181">
    <property type="entry name" value="Acyl_CoA_acyltransferase"/>
</dbReference>
<gene>
    <name evidence="4" type="primary">aat</name>
    <name evidence="6" type="ORF">BBN63_00280</name>
</gene>
<feature type="region of interest" description="Disordered" evidence="5">
    <location>
        <begin position="242"/>
        <end position="261"/>
    </location>
</feature>
<dbReference type="KEGG" id="snw:BBN63_00280"/>
<evidence type="ECO:0000256" key="4">
    <source>
        <dbReference type="HAMAP-Rule" id="MF_00688"/>
    </source>
</evidence>
<comment type="subcellular location">
    <subcellularLocation>
        <location evidence="4">Cytoplasm</location>
    </subcellularLocation>
</comment>
<keyword evidence="1 4" id="KW-0963">Cytoplasm</keyword>